<proteinExistence type="predicted"/>
<reference evidence="3" key="1">
    <citation type="submission" date="2016-11" db="UniProtKB">
        <authorList>
            <consortium name="WormBaseParasite"/>
        </authorList>
    </citation>
    <scope>IDENTIFICATION</scope>
</reference>
<dbReference type="WBParaSite" id="Csp11.Scaffold566.g4133.t1">
    <property type="protein sequence ID" value="Csp11.Scaffold566.g4133.t1"/>
    <property type="gene ID" value="Csp11.Scaffold566.g4133"/>
</dbReference>
<keyword evidence="1" id="KW-0472">Membrane</keyword>
<protein>
    <submittedName>
        <fullName evidence="3">Neur_chan_memb domain-containing protein</fullName>
    </submittedName>
</protein>
<evidence type="ECO:0000256" key="1">
    <source>
        <dbReference type="SAM" id="Phobius"/>
    </source>
</evidence>
<evidence type="ECO:0000313" key="3">
    <source>
        <dbReference type="WBParaSite" id="Csp11.Scaffold566.g4133.t1"/>
    </source>
</evidence>
<sequence length="75" mass="8950">MRFFYEDTPRPLHLTFATLSYVFSMYSFVVPLVMVDYSRKREDTRKAKIWSHVKLKSVGVEGADNYFGMMKSQWE</sequence>
<organism evidence="2 3">
    <name type="scientific">Caenorhabditis tropicalis</name>
    <dbReference type="NCBI Taxonomy" id="1561998"/>
    <lineage>
        <taxon>Eukaryota</taxon>
        <taxon>Metazoa</taxon>
        <taxon>Ecdysozoa</taxon>
        <taxon>Nematoda</taxon>
        <taxon>Chromadorea</taxon>
        <taxon>Rhabditida</taxon>
        <taxon>Rhabditina</taxon>
        <taxon>Rhabditomorpha</taxon>
        <taxon>Rhabditoidea</taxon>
        <taxon>Rhabditidae</taxon>
        <taxon>Peloderinae</taxon>
        <taxon>Caenorhabditis</taxon>
    </lineage>
</organism>
<accession>A0A1I7TAV8</accession>
<dbReference type="AlphaFoldDB" id="A0A1I7TAV8"/>
<keyword evidence="1" id="KW-1133">Transmembrane helix</keyword>
<name>A0A1I7TAV8_9PELO</name>
<keyword evidence="2" id="KW-1185">Reference proteome</keyword>
<dbReference type="Proteomes" id="UP000095282">
    <property type="component" value="Unplaced"/>
</dbReference>
<dbReference type="eggNOG" id="ENOG502TJ2J">
    <property type="taxonomic scope" value="Eukaryota"/>
</dbReference>
<evidence type="ECO:0000313" key="2">
    <source>
        <dbReference type="Proteomes" id="UP000095282"/>
    </source>
</evidence>
<feature type="transmembrane region" description="Helical" evidence="1">
    <location>
        <begin position="12"/>
        <end position="35"/>
    </location>
</feature>
<keyword evidence="1" id="KW-0812">Transmembrane</keyword>